<dbReference type="EMBL" id="JAGFBS010000026">
    <property type="protein sequence ID" value="KAG6372676.1"/>
    <property type="molecule type" value="Genomic_DNA"/>
</dbReference>
<proteinExistence type="predicted"/>
<accession>A0A8I3A639</accession>
<dbReference type="Proteomes" id="UP000683000">
    <property type="component" value="Unassembled WGS sequence"/>
</dbReference>
<dbReference type="AlphaFoldDB" id="A0A8I3A639"/>
<sequence length="100" mass="10937">MSSALNKLLTLAVPDPNTVKKEAVLTAYKDTADHLVDLVKCTPDNKLDLMGEQEAWIAQWEKAMEGLVLTSLAIAKAGLVLPLKDDMCQAVTEGERWAKL</sequence>
<organism evidence="1 2">
    <name type="scientific">Boletus reticuloceps</name>
    <dbReference type="NCBI Taxonomy" id="495285"/>
    <lineage>
        <taxon>Eukaryota</taxon>
        <taxon>Fungi</taxon>
        <taxon>Dikarya</taxon>
        <taxon>Basidiomycota</taxon>
        <taxon>Agaricomycotina</taxon>
        <taxon>Agaricomycetes</taxon>
        <taxon>Agaricomycetidae</taxon>
        <taxon>Boletales</taxon>
        <taxon>Boletineae</taxon>
        <taxon>Boletaceae</taxon>
        <taxon>Boletoideae</taxon>
        <taxon>Boletus</taxon>
    </lineage>
</organism>
<evidence type="ECO:0000313" key="2">
    <source>
        <dbReference type="Proteomes" id="UP000683000"/>
    </source>
</evidence>
<comment type="caution">
    <text evidence="1">The sequence shown here is derived from an EMBL/GenBank/DDBJ whole genome shotgun (WGS) entry which is preliminary data.</text>
</comment>
<dbReference type="OrthoDB" id="2681790at2759"/>
<name>A0A8I3A639_9AGAM</name>
<keyword evidence="2" id="KW-1185">Reference proteome</keyword>
<gene>
    <name evidence="1" type="ORF">JVT61DRAFT_7436</name>
</gene>
<evidence type="ECO:0000313" key="1">
    <source>
        <dbReference type="EMBL" id="KAG6372676.1"/>
    </source>
</evidence>
<protein>
    <submittedName>
        <fullName evidence="1">Uncharacterized protein</fullName>
    </submittedName>
</protein>
<reference evidence="1" key="1">
    <citation type="submission" date="2021-03" db="EMBL/GenBank/DDBJ databases">
        <title>Evolutionary innovations through gain and loss of genes in the ectomycorrhizal Boletales.</title>
        <authorList>
            <person name="Wu G."/>
            <person name="Miyauchi S."/>
            <person name="Morin E."/>
            <person name="Yang Z.-L."/>
            <person name="Xu J."/>
            <person name="Martin F.M."/>
        </authorList>
    </citation>
    <scope>NUCLEOTIDE SEQUENCE</scope>
    <source>
        <strain evidence="1">BR01</strain>
    </source>
</reference>